<comment type="function">
    <text evidence="1">Acts as an adapter for the XPO1/CRM1-mediated export of the 60S ribosomal subunit.</text>
</comment>
<dbReference type="OrthoDB" id="203821at2759"/>
<dbReference type="FunCoup" id="A0A0B2UH00">
    <property type="interactions" value="302"/>
</dbReference>
<dbReference type="STRING" id="1354746.A0A0B2UH00"/>
<dbReference type="GO" id="GO:0043023">
    <property type="term" value="F:ribosomal large subunit binding"/>
    <property type="evidence" value="ECO:0007669"/>
    <property type="project" value="EnsemblFungi"/>
</dbReference>
<feature type="domain" description="Nmd3 N-terminal" evidence="2">
    <location>
        <begin position="4"/>
        <end position="227"/>
    </location>
</feature>
<evidence type="ECO:0000259" key="2">
    <source>
        <dbReference type="Pfam" id="PF04981"/>
    </source>
</evidence>
<dbReference type="GO" id="GO:0015031">
    <property type="term" value="P:protein transport"/>
    <property type="evidence" value="ECO:0007669"/>
    <property type="project" value="UniProtKB-KW"/>
</dbReference>
<dbReference type="InterPro" id="IPR048899">
    <property type="entry name" value="NMD_SH3"/>
</dbReference>
<dbReference type="HOGENOM" id="CLU_027444_4_0_1"/>
<keyword evidence="1" id="KW-0963">Cytoplasm</keyword>
<dbReference type="PANTHER" id="PTHR12746:SF2">
    <property type="entry name" value="60S RIBOSOMAL EXPORT PROTEIN NMD3"/>
    <property type="match status" value="1"/>
</dbReference>
<comment type="caution">
    <text evidence="4">The sequence shown here is derived from an EMBL/GenBank/DDBJ whole genome shotgun (WGS) entry which is preliminary data.</text>
</comment>
<comment type="similarity">
    <text evidence="1">Belongs to the NMD3 family.</text>
</comment>
<dbReference type="InterPro" id="IPR039768">
    <property type="entry name" value="Nmd3"/>
</dbReference>
<proteinExistence type="inferred from homology"/>
<dbReference type="RefSeq" id="XP_014564378.1">
    <property type="nucleotide sequence ID" value="XM_014708892.1"/>
</dbReference>
<feature type="domain" description="60S ribosomal export protein NMD3 SH3" evidence="3">
    <location>
        <begin position="230"/>
        <end position="273"/>
    </location>
</feature>
<dbReference type="GO" id="GO:0000055">
    <property type="term" value="P:ribosomal large subunit export from nucleus"/>
    <property type="evidence" value="ECO:0007669"/>
    <property type="project" value="EnsemblFungi"/>
</dbReference>
<organism evidence="4 5">
    <name type="scientific">Ordospora colligata OC4</name>
    <dbReference type="NCBI Taxonomy" id="1354746"/>
    <lineage>
        <taxon>Eukaryota</taxon>
        <taxon>Fungi</taxon>
        <taxon>Fungi incertae sedis</taxon>
        <taxon>Microsporidia</taxon>
        <taxon>Ordosporidae</taxon>
        <taxon>Ordospora</taxon>
    </lineage>
</organism>
<evidence type="ECO:0000256" key="1">
    <source>
        <dbReference type="RuleBase" id="RU364108"/>
    </source>
</evidence>
<evidence type="ECO:0000313" key="5">
    <source>
        <dbReference type="Proteomes" id="UP000031056"/>
    </source>
</evidence>
<accession>A0A0B2UH00</accession>
<dbReference type="GO" id="GO:0030674">
    <property type="term" value="F:protein-macromolecule adaptor activity"/>
    <property type="evidence" value="ECO:0007669"/>
    <property type="project" value="EnsemblFungi"/>
</dbReference>
<dbReference type="InterPro" id="IPR007064">
    <property type="entry name" value="Nmd3_N"/>
</dbReference>
<dbReference type="Proteomes" id="UP000031056">
    <property type="component" value="Unassembled WGS sequence"/>
</dbReference>
<dbReference type="GO" id="GO:0005829">
    <property type="term" value="C:cytosol"/>
    <property type="evidence" value="ECO:0007669"/>
    <property type="project" value="EnsemblFungi"/>
</dbReference>
<sequence length="422" mass="49152">MILCCKCGIPIEPRLMNMCDRCLVAEVGISSKVKRSVAVERCRGCERYLQPPNNWVEFSWGSREFLLFLVKKNKTLSKLCIVDSNFVYTEPNSKKIVVGLVIKDSDVEQSLEIRYSIKNQQCADCAKVEAKQYWNSLVQVRHRQEHRRMFIYLEHLILKNDAYEDTTNIKQRKGGIDFYYTDRHGAIKMVNFLQSVLPIKVKVSERLISKDVHTSKCNYKFSYSVEIVPLCKDDLVVISKDVAKCLGVGELVVVHKIATNIILFDVKQMKSVKMTGMFYWANHDAFKVLMSSKDFKKYTVVMKNKRRNLMEECYDMTVTENGSDFVEARFHVGDSQEDDVLLGYDLQHSNLAFEYEKDSDVVLIRKEPKNNVKWKIDVNESNIGEYRLFVDDIQNDKEMLERICDIETKDLVVEELERFGMH</sequence>
<dbReference type="AlphaFoldDB" id="A0A0B2UH00"/>
<reference evidence="4 5" key="1">
    <citation type="journal article" date="2014" name="MBio">
        <title>The Ordospora colligata genome; evolution of extreme reduction in microsporidia and host-to-parasite horizontal gene transfer.</title>
        <authorList>
            <person name="Pombert J.-F."/>
            <person name="Haag K.L."/>
            <person name="Beidas S."/>
            <person name="Ebert D."/>
            <person name="Keeling P.J."/>
        </authorList>
    </citation>
    <scope>NUCLEOTIDE SEQUENCE [LARGE SCALE GENOMIC DNA]</scope>
    <source>
        <strain evidence="4 5">OC4</strain>
    </source>
</reference>
<dbReference type="EMBL" id="JOKQ01000002">
    <property type="protein sequence ID" value="KHN70336.1"/>
    <property type="molecule type" value="Genomic_DNA"/>
</dbReference>
<dbReference type="GO" id="GO:0005634">
    <property type="term" value="C:nucleus"/>
    <property type="evidence" value="ECO:0007669"/>
    <property type="project" value="UniProtKB-SubCell"/>
</dbReference>
<keyword evidence="5" id="KW-1185">Reference proteome</keyword>
<dbReference type="Pfam" id="PF04981">
    <property type="entry name" value="NMD3"/>
    <property type="match status" value="1"/>
</dbReference>
<dbReference type="VEuPathDB" id="MicrosporidiaDB:M896_021750"/>
<dbReference type="PANTHER" id="PTHR12746">
    <property type="entry name" value="NONSENSE-MEDIATED MRNA DECAY PROTEIN 3"/>
    <property type="match status" value="1"/>
</dbReference>
<name>A0A0B2UH00_9MICR</name>
<evidence type="ECO:0000313" key="4">
    <source>
        <dbReference type="EMBL" id="KHN70336.1"/>
    </source>
</evidence>
<keyword evidence="1" id="KW-0539">Nucleus</keyword>
<gene>
    <name evidence="4" type="ORF">M896_021750</name>
</gene>
<dbReference type="GeneID" id="26261270"/>
<dbReference type="Pfam" id="PF21193">
    <property type="entry name" value="NMD_SH3"/>
    <property type="match status" value="1"/>
</dbReference>
<evidence type="ECO:0000259" key="3">
    <source>
        <dbReference type="Pfam" id="PF21193"/>
    </source>
</evidence>
<comment type="subcellular location">
    <subcellularLocation>
        <location evidence="1">Cytoplasm</location>
    </subcellularLocation>
    <subcellularLocation>
        <location evidence="1">Nucleus</location>
    </subcellularLocation>
</comment>
<keyword evidence="1" id="KW-0653">Protein transport</keyword>
<dbReference type="GO" id="GO:0070180">
    <property type="term" value="F:large ribosomal subunit rRNA binding"/>
    <property type="evidence" value="ECO:0007669"/>
    <property type="project" value="EnsemblFungi"/>
</dbReference>
<dbReference type="InParanoid" id="A0A0B2UH00"/>
<keyword evidence="1" id="KW-0813">Transport</keyword>
<protein>
    <recommendedName>
        <fullName evidence="1">60S ribosomal export protein NMD3</fullName>
    </recommendedName>
</protein>